<dbReference type="KEGG" id="mci:Mesci_6342"/>
<geneLocation type="plasmid" evidence="1 2">
    <name>pMESCI01</name>
</geneLocation>
<proteinExistence type="predicted"/>
<dbReference type="Proteomes" id="UP000007471">
    <property type="component" value="Plasmid pMESCI01"/>
</dbReference>
<sequence>MLIRLEQGEGRCDRDAMLSTHRLELLRLKS</sequence>
<organism evidence="1 2">
    <name type="scientific">Mesorhizobium ciceri biovar biserrulae (strain HAMBI 2942 / LMG 23838 / WSM1271)</name>
    <dbReference type="NCBI Taxonomy" id="765698"/>
    <lineage>
        <taxon>Bacteria</taxon>
        <taxon>Pseudomonadati</taxon>
        <taxon>Pseudomonadota</taxon>
        <taxon>Alphaproteobacteria</taxon>
        <taxon>Hyphomicrobiales</taxon>
        <taxon>Phyllobacteriaceae</taxon>
        <taxon>Mesorhizobium</taxon>
    </lineage>
</organism>
<keyword evidence="1" id="KW-0614">Plasmid</keyword>
<gene>
    <name evidence="1" type="ordered locus">Mesci_6342</name>
</gene>
<evidence type="ECO:0000313" key="2">
    <source>
        <dbReference type="Proteomes" id="UP000007471"/>
    </source>
</evidence>
<dbReference type="HOGENOM" id="CLU_3404323_0_0_5"/>
<evidence type="ECO:0000313" key="1">
    <source>
        <dbReference type="EMBL" id="ADV15322.1"/>
    </source>
</evidence>
<protein>
    <submittedName>
        <fullName evidence="1">Phage integrase family protein</fullName>
    </submittedName>
</protein>
<dbReference type="PATRIC" id="fig|765698.3.peg.274"/>
<dbReference type="EMBL" id="CP002448">
    <property type="protein sequence ID" value="ADV15322.1"/>
    <property type="molecule type" value="Genomic_DNA"/>
</dbReference>
<dbReference type="AlphaFoldDB" id="E8TPT7"/>
<accession>E8TPT7</accession>
<reference evidence="2" key="1">
    <citation type="submission" date="2011-01" db="EMBL/GenBank/DDBJ databases">
        <title>Complete sequence of plasmid of Mesorhizobium ciceri bv. biserrulae WSM1271.</title>
        <authorList>
            <person name="Lucas S."/>
            <person name="Copeland A."/>
            <person name="Lapidus A."/>
            <person name="Cheng J.-F."/>
            <person name="Goodwin L."/>
            <person name="Pitluck S."/>
            <person name="Teshima H."/>
            <person name="Detter J.C."/>
            <person name="Han C."/>
            <person name="Tapia R."/>
            <person name="Land M."/>
            <person name="Hauser L."/>
            <person name="Kyrpides N."/>
            <person name="Ivanova N."/>
            <person name="Nandasena K."/>
            <person name="Reeve W.G."/>
            <person name="Howieson J.G."/>
            <person name="O'Hara G."/>
            <person name="Tiwari R.P."/>
            <person name="Woyke T."/>
        </authorList>
    </citation>
    <scope>NUCLEOTIDE SEQUENCE [LARGE SCALE GENOMIC DNA]</scope>
    <source>
        <strain evidence="2">HAMBI 2942 / LMG 23838 / WSM1271</strain>
        <plasmid evidence="2">Plasmid pMESCI01</plasmid>
    </source>
</reference>
<name>E8TPT7_MESCW</name>